<dbReference type="InterPro" id="IPR004352">
    <property type="entry name" value="GH114_TIM-barrel"/>
</dbReference>
<dbReference type="Pfam" id="PF03537">
    <property type="entry name" value="Glyco_hydro_114"/>
    <property type="match status" value="1"/>
</dbReference>
<evidence type="ECO:0000256" key="1">
    <source>
        <dbReference type="SAM" id="Phobius"/>
    </source>
</evidence>
<dbReference type="PRINTS" id="PR01545">
    <property type="entry name" value="THEMAYE10DUF"/>
</dbReference>
<dbReference type="PANTHER" id="PTHR35882">
    <property type="entry name" value="PELA"/>
    <property type="match status" value="1"/>
</dbReference>
<dbReference type="InterPro" id="IPR013785">
    <property type="entry name" value="Aldolase_TIM"/>
</dbReference>
<keyword evidence="4" id="KW-1185">Reference proteome</keyword>
<dbReference type="Gene3D" id="3.20.20.70">
    <property type="entry name" value="Aldolase class I"/>
    <property type="match status" value="2"/>
</dbReference>
<feature type="transmembrane region" description="Helical" evidence="1">
    <location>
        <begin position="6"/>
        <end position="24"/>
    </location>
</feature>
<evidence type="ECO:0000313" key="3">
    <source>
        <dbReference type="EMBL" id="SHJ06456.1"/>
    </source>
</evidence>
<accession>A0A1M6G910</accession>
<protein>
    <recommendedName>
        <fullName evidence="2">Glycoside-hydrolase family GH114 TIM-barrel domain-containing protein</fullName>
    </recommendedName>
</protein>
<dbReference type="SUPFAM" id="SSF51445">
    <property type="entry name" value="(Trans)glycosidases"/>
    <property type="match status" value="2"/>
</dbReference>
<keyword evidence="1" id="KW-0472">Membrane</keyword>
<sequence>MGKGSTLIYSLLIVMGGIFFFCTVRNEVVAADIQYKKEMVLLIEEISNYAKKKNPYFQVIGNGGLDLYRQENLDDALIKRLLNHLDGVLVEGRAYTWGKTEDDQAMHTMPTTPDAKDFIDSSLSLPVANHLPVFIVDYCQDHNQIDDAYRENRAKGYISFIGSPDLNTIPSYPRDLPWEFNKKISRLDQVHSFLILLNPGNFKSKEEYLRKLRNTNCDLLIIDRYFDNQPLSSADVASLRVRKNGTSRLVFAYLSIGEAENYRPYWQASWSTSPPAWIAEENPDWQGNFKVKYWTKEWKKVLFGSPRTLLDEIVKDGFSGVFLDVIDAYDYFENKQVM</sequence>
<evidence type="ECO:0000313" key="4">
    <source>
        <dbReference type="Proteomes" id="UP000322917"/>
    </source>
</evidence>
<dbReference type="InterPro" id="IPR016062">
    <property type="entry name" value="TM1410-rel"/>
</dbReference>
<evidence type="ECO:0000259" key="2">
    <source>
        <dbReference type="Pfam" id="PF03537"/>
    </source>
</evidence>
<dbReference type="OrthoDB" id="30037at2"/>
<reference evidence="3 4" key="1">
    <citation type="submission" date="2016-11" db="EMBL/GenBank/DDBJ databases">
        <authorList>
            <person name="Varghese N."/>
            <person name="Submissions S."/>
        </authorList>
    </citation>
    <scope>NUCLEOTIDE SEQUENCE [LARGE SCALE GENOMIC DNA]</scope>
    <source>
        <strain evidence="3 4">DSM 15287</strain>
    </source>
</reference>
<keyword evidence="1" id="KW-1133">Transmembrane helix</keyword>
<dbReference type="Proteomes" id="UP000322917">
    <property type="component" value="Unassembled WGS sequence"/>
</dbReference>
<keyword evidence="1" id="KW-0812">Transmembrane</keyword>
<dbReference type="RefSeq" id="WP_149734451.1">
    <property type="nucleotide sequence ID" value="NZ_FQZD01000011.1"/>
</dbReference>
<organism evidence="3 4">
    <name type="scientific">Propionispora hippei DSM 15287</name>
    <dbReference type="NCBI Taxonomy" id="1123003"/>
    <lineage>
        <taxon>Bacteria</taxon>
        <taxon>Bacillati</taxon>
        <taxon>Bacillota</taxon>
        <taxon>Negativicutes</taxon>
        <taxon>Selenomonadales</taxon>
        <taxon>Sporomusaceae</taxon>
        <taxon>Propionispora</taxon>
    </lineage>
</organism>
<dbReference type="PANTHER" id="PTHR35882:SF2">
    <property type="entry name" value="PELA"/>
    <property type="match status" value="1"/>
</dbReference>
<name>A0A1M6G910_9FIRM</name>
<feature type="domain" description="Glycoside-hydrolase family GH114 TIM-barrel" evidence="2">
    <location>
        <begin position="234"/>
        <end position="330"/>
    </location>
</feature>
<dbReference type="EMBL" id="FQZD01000011">
    <property type="protein sequence ID" value="SHJ06456.1"/>
    <property type="molecule type" value="Genomic_DNA"/>
</dbReference>
<proteinExistence type="predicted"/>
<dbReference type="AlphaFoldDB" id="A0A1M6G910"/>
<dbReference type="InterPro" id="IPR017853">
    <property type="entry name" value="GH"/>
</dbReference>
<gene>
    <name evidence="3" type="ORF">SAMN02745170_01672</name>
</gene>